<organism evidence="2 3">
    <name type="scientific">Malus domestica</name>
    <name type="common">Apple</name>
    <name type="synonym">Pyrus malus</name>
    <dbReference type="NCBI Taxonomy" id="3750"/>
    <lineage>
        <taxon>Eukaryota</taxon>
        <taxon>Viridiplantae</taxon>
        <taxon>Streptophyta</taxon>
        <taxon>Embryophyta</taxon>
        <taxon>Tracheophyta</taxon>
        <taxon>Spermatophyta</taxon>
        <taxon>Magnoliopsida</taxon>
        <taxon>eudicotyledons</taxon>
        <taxon>Gunneridae</taxon>
        <taxon>Pentapetalae</taxon>
        <taxon>rosids</taxon>
        <taxon>fabids</taxon>
        <taxon>Rosales</taxon>
        <taxon>Rosaceae</taxon>
        <taxon>Amygdaloideae</taxon>
        <taxon>Maleae</taxon>
        <taxon>Malus</taxon>
    </lineage>
</organism>
<protein>
    <submittedName>
        <fullName evidence="2">Uncharacterized protein</fullName>
    </submittedName>
</protein>
<name>A0A498KJM3_MALDO</name>
<gene>
    <name evidence="2" type="ORF">DVH24_026517</name>
</gene>
<comment type="caution">
    <text evidence="2">The sequence shown here is derived from an EMBL/GenBank/DDBJ whole genome shotgun (WGS) entry which is preliminary data.</text>
</comment>
<reference evidence="2 3" key="1">
    <citation type="submission" date="2018-10" db="EMBL/GenBank/DDBJ databases">
        <title>A high-quality apple genome assembly.</title>
        <authorList>
            <person name="Hu J."/>
        </authorList>
    </citation>
    <scope>NUCLEOTIDE SEQUENCE [LARGE SCALE GENOMIC DNA]</scope>
    <source>
        <strain evidence="3">cv. HFTH1</strain>
        <tissue evidence="2">Young leaf</tissue>
    </source>
</reference>
<proteinExistence type="predicted"/>
<accession>A0A498KJM3</accession>
<dbReference type="EMBL" id="RDQH01000328">
    <property type="protein sequence ID" value="RXI07381.1"/>
    <property type="molecule type" value="Genomic_DNA"/>
</dbReference>
<dbReference type="AlphaFoldDB" id="A0A498KJM3"/>
<feature type="region of interest" description="Disordered" evidence="1">
    <location>
        <begin position="88"/>
        <end position="108"/>
    </location>
</feature>
<dbReference type="Proteomes" id="UP000290289">
    <property type="component" value="Chromosome 2"/>
</dbReference>
<evidence type="ECO:0000313" key="3">
    <source>
        <dbReference type="Proteomes" id="UP000290289"/>
    </source>
</evidence>
<evidence type="ECO:0000256" key="1">
    <source>
        <dbReference type="SAM" id="MobiDB-lite"/>
    </source>
</evidence>
<keyword evidence="3" id="KW-1185">Reference proteome</keyword>
<feature type="non-terminal residue" evidence="2">
    <location>
        <position position="1"/>
    </location>
</feature>
<feature type="compositionally biased region" description="Basic and acidic residues" evidence="1">
    <location>
        <begin position="99"/>
        <end position="108"/>
    </location>
</feature>
<evidence type="ECO:0000313" key="2">
    <source>
        <dbReference type="EMBL" id="RXI07381.1"/>
    </source>
</evidence>
<sequence>PHGFVFWNSHENFPVGHPSWECSRPNSLNFGVSMEPEANELPKDVMLEPILGRKCADEDVGPLRGVDCNIPLLLGEWILTKLFGSSLASGSIGTPKLSEFGREHSQDE</sequence>